<evidence type="ECO:0008006" key="3">
    <source>
        <dbReference type="Google" id="ProtNLM"/>
    </source>
</evidence>
<comment type="caution">
    <text evidence="1">The sequence shown here is derived from an EMBL/GenBank/DDBJ whole genome shotgun (WGS) entry which is preliminary data.</text>
</comment>
<dbReference type="EMBL" id="BMIH01000002">
    <property type="protein sequence ID" value="GGB25569.1"/>
    <property type="molecule type" value="Genomic_DNA"/>
</dbReference>
<sequence length="70" mass="7752">MRADHCFQRILLDTACGGRWYDHIAGRPAYAHAPDTVLVRAVALARAAAAGEADLATLNRQSLFWRGKMR</sequence>
<protein>
    <recommendedName>
        <fullName evidence="3">GCN5-related N-acetyltransferase</fullName>
    </recommendedName>
</protein>
<gene>
    <name evidence="1" type="ORF">GCM10011380_13910</name>
</gene>
<proteinExistence type="predicted"/>
<evidence type="ECO:0000313" key="2">
    <source>
        <dbReference type="Proteomes" id="UP000623067"/>
    </source>
</evidence>
<reference evidence="1" key="1">
    <citation type="journal article" date="2014" name="Int. J. Syst. Evol. Microbiol.">
        <title>Complete genome sequence of Corynebacterium casei LMG S-19264T (=DSM 44701T), isolated from a smear-ripened cheese.</title>
        <authorList>
            <consortium name="US DOE Joint Genome Institute (JGI-PGF)"/>
            <person name="Walter F."/>
            <person name="Albersmeier A."/>
            <person name="Kalinowski J."/>
            <person name="Ruckert C."/>
        </authorList>
    </citation>
    <scope>NUCLEOTIDE SEQUENCE</scope>
    <source>
        <strain evidence="1">CGMCC 1.15330</strain>
    </source>
</reference>
<name>A0A916T0J9_9SPHN</name>
<dbReference type="Proteomes" id="UP000623067">
    <property type="component" value="Unassembled WGS sequence"/>
</dbReference>
<evidence type="ECO:0000313" key="1">
    <source>
        <dbReference type="EMBL" id="GGB25569.1"/>
    </source>
</evidence>
<keyword evidence="2" id="KW-1185">Reference proteome</keyword>
<reference evidence="1" key="2">
    <citation type="submission" date="2020-09" db="EMBL/GenBank/DDBJ databases">
        <authorList>
            <person name="Sun Q."/>
            <person name="Zhou Y."/>
        </authorList>
    </citation>
    <scope>NUCLEOTIDE SEQUENCE</scope>
    <source>
        <strain evidence="1">CGMCC 1.15330</strain>
    </source>
</reference>
<accession>A0A916T0J9</accession>
<dbReference type="AlphaFoldDB" id="A0A916T0J9"/>
<dbReference type="RefSeq" id="WP_229664426.1">
    <property type="nucleotide sequence ID" value="NZ_BMIH01000002.1"/>
</dbReference>
<organism evidence="1 2">
    <name type="scientific">Sphingomonas metalli</name>
    <dbReference type="NCBI Taxonomy" id="1779358"/>
    <lineage>
        <taxon>Bacteria</taxon>
        <taxon>Pseudomonadati</taxon>
        <taxon>Pseudomonadota</taxon>
        <taxon>Alphaproteobacteria</taxon>
        <taxon>Sphingomonadales</taxon>
        <taxon>Sphingomonadaceae</taxon>
        <taxon>Sphingomonas</taxon>
    </lineage>
</organism>